<dbReference type="Proteomes" id="UP000241462">
    <property type="component" value="Unassembled WGS sequence"/>
</dbReference>
<protein>
    <submittedName>
        <fullName evidence="1">Uncharacterized protein</fullName>
    </submittedName>
</protein>
<dbReference type="AlphaFoldDB" id="A0A2T3AAF4"/>
<feature type="non-terminal residue" evidence="1">
    <location>
        <position position="57"/>
    </location>
</feature>
<dbReference type="OrthoDB" id="3145928at2759"/>
<evidence type="ECO:0000313" key="2">
    <source>
        <dbReference type="Proteomes" id="UP000241462"/>
    </source>
</evidence>
<dbReference type="EMBL" id="KZ678425">
    <property type="protein sequence ID" value="PSR88693.1"/>
    <property type="molecule type" value="Genomic_DNA"/>
</dbReference>
<dbReference type="STRING" id="2025994.A0A2T3AAF4"/>
<evidence type="ECO:0000313" key="1">
    <source>
        <dbReference type="EMBL" id="PSR88693.1"/>
    </source>
</evidence>
<reference evidence="1 2" key="1">
    <citation type="journal article" date="2018" name="Mycol. Prog.">
        <title>Coniella lustricola, a new species from submerged detritus.</title>
        <authorList>
            <person name="Raudabaugh D.B."/>
            <person name="Iturriaga T."/>
            <person name="Carver A."/>
            <person name="Mondo S."/>
            <person name="Pangilinan J."/>
            <person name="Lipzen A."/>
            <person name="He G."/>
            <person name="Amirebrahimi M."/>
            <person name="Grigoriev I.V."/>
            <person name="Miller A.N."/>
        </authorList>
    </citation>
    <scope>NUCLEOTIDE SEQUENCE [LARGE SCALE GENOMIC DNA]</scope>
    <source>
        <strain evidence="1 2">B22-T-1</strain>
    </source>
</reference>
<accession>A0A2T3AAF4</accession>
<organism evidence="1 2">
    <name type="scientific">Coniella lustricola</name>
    <dbReference type="NCBI Taxonomy" id="2025994"/>
    <lineage>
        <taxon>Eukaryota</taxon>
        <taxon>Fungi</taxon>
        <taxon>Dikarya</taxon>
        <taxon>Ascomycota</taxon>
        <taxon>Pezizomycotina</taxon>
        <taxon>Sordariomycetes</taxon>
        <taxon>Sordariomycetidae</taxon>
        <taxon>Diaporthales</taxon>
        <taxon>Schizoparmaceae</taxon>
        <taxon>Coniella</taxon>
    </lineage>
</organism>
<proteinExistence type="predicted"/>
<gene>
    <name evidence="1" type="ORF">BD289DRAFT_341582</name>
</gene>
<name>A0A2T3AAF4_9PEZI</name>
<sequence length="57" mass="6243">LPIIYIFGLKCVQPAVRYEALNVLRRQAIRGAVGDSMTAARVVERVVEVEDRGSAEG</sequence>
<dbReference type="InParanoid" id="A0A2T3AAF4"/>
<feature type="non-terminal residue" evidence="1">
    <location>
        <position position="1"/>
    </location>
</feature>
<keyword evidence="2" id="KW-1185">Reference proteome</keyword>